<dbReference type="InterPro" id="IPR015760">
    <property type="entry name" value="TIF_IF2"/>
</dbReference>
<evidence type="ECO:0000256" key="2">
    <source>
        <dbReference type="ARBA" id="ARBA00022540"/>
    </source>
</evidence>
<dbReference type="InterPro" id="IPR006847">
    <property type="entry name" value="IF2_N"/>
</dbReference>
<dbReference type="InterPro" id="IPR000795">
    <property type="entry name" value="T_Tr_GTP-bd_dom"/>
</dbReference>
<dbReference type="Gene3D" id="2.40.30.10">
    <property type="entry name" value="Translation factors"/>
    <property type="match status" value="1"/>
</dbReference>
<dbReference type="GO" id="GO:0003743">
    <property type="term" value="F:translation initiation factor activity"/>
    <property type="evidence" value="ECO:0007669"/>
    <property type="project" value="UniProtKB-KW"/>
</dbReference>
<dbReference type="InterPro" id="IPR053905">
    <property type="entry name" value="EF-G-like_DII"/>
</dbReference>
<dbReference type="InterPro" id="IPR027417">
    <property type="entry name" value="P-loop_NTPase"/>
</dbReference>
<keyword evidence="3" id="KW-0547">Nucleotide-binding</keyword>
<comment type="similarity">
    <text evidence="1">Belongs to the TRAFAC class translation factor GTPase superfamily. Classic translation factor GTPase family. IF-2 subfamily.</text>
</comment>
<dbReference type="Gene3D" id="3.40.50.300">
    <property type="entry name" value="P-loop containing nucleotide triphosphate hydrolases"/>
    <property type="match status" value="1"/>
</dbReference>
<dbReference type="PANTHER" id="PTHR43381">
    <property type="entry name" value="TRANSLATION INITIATION FACTOR IF-2-RELATED"/>
    <property type="match status" value="1"/>
</dbReference>
<sequence length="382" mass="42207">MKMRVYELAENLKMPAKELIGFLNEEGIKVKNHMSTLDKDTIELIKEVIIAEKKKKVTKKKKQLKVIEINKLPNLKELSSQLKISLSEIIQKIIQFETISSIDKEVPVNILKNISKEYGYKIIFSDKLKSKKSLQKKDKTIKLIVKPPVVTVIGHVDHGKTTLLDTIRKTDVTKGEVGGITQRIGAYKIKIDNKKIVFIDTPGHEAFTTMRARGVKATDIAVLVVASDDGVMPQTVEAINHAKAANVPVIVAINKIDKANANVEKVKKGLTKYELVSEEWGGDTLMVEVSALQNKGIEKLLEAISLQAEMLDLKANPDIPAKGLIIETKLDKKRGIIASVLIQNGTLKVSDYFIAGLSYGKIKSLTDDKGKSIKKVGPSTPV</sequence>
<dbReference type="SUPFAM" id="SSF50447">
    <property type="entry name" value="Translation proteins"/>
    <property type="match status" value="1"/>
</dbReference>
<dbReference type="Pfam" id="PF22042">
    <property type="entry name" value="EF-G_D2"/>
    <property type="match status" value="1"/>
</dbReference>
<dbReference type="SUPFAM" id="SSF52540">
    <property type="entry name" value="P-loop containing nucleoside triphosphate hydrolases"/>
    <property type="match status" value="1"/>
</dbReference>
<keyword evidence="4" id="KW-0648">Protein biosynthesis</keyword>
<dbReference type="EMBL" id="BARU01000948">
    <property type="protein sequence ID" value="GAH27092.1"/>
    <property type="molecule type" value="Genomic_DNA"/>
</dbReference>
<dbReference type="PANTHER" id="PTHR43381:SF5">
    <property type="entry name" value="TR-TYPE G DOMAIN-CONTAINING PROTEIN"/>
    <property type="match status" value="1"/>
</dbReference>
<dbReference type="CDD" id="cd01887">
    <property type="entry name" value="IF2_eIF5B"/>
    <property type="match status" value="1"/>
</dbReference>
<evidence type="ECO:0000256" key="4">
    <source>
        <dbReference type="ARBA" id="ARBA00022917"/>
    </source>
</evidence>
<keyword evidence="2" id="KW-0396">Initiation factor</keyword>
<dbReference type="InterPro" id="IPR009000">
    <property type="entry name" value="Transl_B-barrel_sf"/>
</dbReference>
<keyword evidence="5" id="KW-0342">GTP-binding</keyword>
<dbReference type="InterPro" id="IPR005225">
    <property type="entry name" value="Small_GTP-bd"/>
</dbReference>
<dbReference type="GO" id="GO:0003924">
    <property type="term" value="F:GTPase activity"/>
    <property type="evidence" value="ECO:0007669"/>
    <property type="project" value="InterPro"/>
</dbReference>
<name>X1E3H9_9ZZZZ</name>
<dbReference type="Pfam" id="PF04760">
    <property type="entry name" value="IF2_N"/>
    <property type="match status" value="1"/>
</dbReference>
<gene>
    <name evidence="7" type="ORF">S03H2_02734</name>
</gene>
<evidence type="ECO:0000259" key="6">
    <source>
        <dbReference type="PROSITE" id="PS51722"/>
    </source>
</evidence>
<reference evidence="7" key="1">
    <citation type="journal article" date="2014" name="Front. Microbiol.">
        <title>High frequency of phylogenetically diverse reductive dehalogenase-homologous genes in deep subseafloor sedimentary metagenomes.</title>
        <authorList>
            <person name="Kawai M."/>
            <person name="Futagami T."/>
            <person name="Toyoda A."/>
            <person name="Takaki Y."/>
            <person name="Nishi S."/>
            <person name="Hori S."/>
            <person name="Arai W."/>
            <person name="Tsubouchi T."/>
            <person name="Morono Y."/>
            <person name="Uchiyama I."/>
            <person name="Ito T."/>
            <person name="Fujiyama A."/>
            <person name="Inagaki F."/>
            <person name="Takami H."/>
        </authorList>
    </citation>
    <scope>NUCLEOTIDE SEQUENCE</scope>
    <source>
        <strain evidence="7">Expedition CK06-06</strain>
    </source>
</reference>
<organism evidence="7">
    <name type="scientific">marine sediment metagenome</name>
    <dbReference type="NCBI Taxonomy" id="412755"/>
    <lineage>
        <taxon>unclassified sequences</taxon>
        <taxon>metagenomes</taxon>
        <taxon>ecological metagenomes</taxon>
    </lineage>
</organism>
<dbReference type="GO" id="GO:0005737">
    <property type="term" value="C:cytoplasm"/>
    <property type="evidence" value="ECO:0007669"/>
    <property type="project" value="TreeGrafter"/>
</dbReference>
<evidence type="ECO:0000256" key="5">
    <source>
        <dbReference type="ARBA" id="ARBA00023134"/>
    </source>
</evidence>
<protein>
    <recommendedName>
        <fullName evidence="6">Tr-type G domain-containing protein</fullName>
    </recommendedName>
</protein>
<evidence type="ECO:0000256" key="3">
    <source>
        <dbReference type="ARBA" id="ARBA00022741"/>
    </source>
</evidence>
<dbReference type="PROSITE" id="PS51722">
    <property type="entry name" value="G_TR_2"/>
    <property type="match status" value="1"/>
</dbReference>
<evidence type="ECO:0000313" key="7">
    <source>
        <dbReference type="EMBL" id="GAH27092.1"/>
    </source>
</evidence>
<evidence type="ECO:0000256" key="1">
    <source>
        <dbReference type="ARBA" id="ARBA00007733"/>
    </source>
</evidence>
<dbReference type="FunFam" id="3.40.50.300:FF:000019">
    <property type="entry name" value="Translation initiation factor IF-2"/>
    <property type="match status" value="1"/>
</dbReference>
<dbReference type="Gene3D" id="1.10.10.2480">
    <property type="match status" value="1"/>
</dbReference>
<dbReference type="PRINTS" id="PR00315">
    <property type="entry name" value="ELONGATNFCT"/>
</dbReference>
<dbReference type="GO" id="GO:0005525">
    <property type="term" value="F:GTP binding"/>
    <property type="evidence" value="ECO:0007669"/>
    <property type="project" value="UniProtKB-KW"/>
</dbReference>
<feature type="non-terminal residue" evidence="7">
    <location>
        <position position="382"/>
    </location>
</feature>
<comment type="caution">
    <text evidence="7">The sequence shown here is derived from an EMBL/GenBank/DDBJ whole genome shotgun (WGS) entry which is preliminary data.</text>
</comment>
<feature type="domain" description="Tr-type G" evidence="6">
    <location>
        <begin position="145"/>
        <end position="314"/>
    </location>
</feature>
<proteinExistence type="inferred from homology"/>
<dbReference type="NCBIfam" id="TIGR00231">
    <property type="entry name" value="small_GTP"/>
    <property type="match status" value="1"/>
</dbReference>
<dbReference type="Pfam" id="PF00009">
    <property type="entry name" value="GTP_EFTU"/>
    <property type="match status" value="1"/>
</dbReference>
<dbReference type="AlphaFoldDB" id="X1E3H9"/>
<accession>X1E3H9</accession>